<dbReference type="NCBIfam" id="TIGR01439">
    <property type="entry name" value="lp_hng_hel_AbrB"/>
    <property type="match status" value="1"/>
</dbReference>
<accession>A0ABW4JHH8</accession>
<organism evidence="2 3">
    <name type="scientific">Alicyclobacillus fodiniaquatilis</name>
    <dbReference type="NCBI Taxonomy" id="1661150"/>
    <lineage>
        <taxon>Bacteria</taxon>
        <taxon>Bacillati</taxon>
        <taxon>Bacillota</taxon>
        <taxon>Bacilli</taxon>
        <taxon>Bacillales</taxon>
        <taxon>Alicyclobacillaceae</taxon>
        <taxon>Alicyclobacillus</taxon>
    </lineage>
</organism>
<keyword evidence="2" id="KW-0238">DNA-binding</keyword>
<dbReference type="Pfam" id="PF04014">
    <property type="entry name" value="MazE_antitoxin"/>
    <property type="match status" value="1"/>
</dbReference>
<protein>
    <submittedName>
        <fullName evidence="2">AbrB/MazE/SpoVT family DNA-binding domain-containing protein</fullName>
    </submittedName>
</protein>
<reference evidence="3" key="1">
    <citation type="journal article" date="2019" name="Int. J. Syst. Evol. Microbiol.">
        <title>The Global Catalogue of Microorganisms (GCM) 10K type strain sequencing project: providing services to taxonomists for standard genome sequencing and annotation.</title>
        <authorList>
            <consortium name="The Broad Institute Genomics Platform"/>
            <consortium name="The Broad Institute Genome Sequencing Center for Infectious Disease"/>
            <person name="Wu L."/>
            <person name="Ma J."/>
        </authorList>
    </citation>
    <scope>NUCLEOTIDE SEQUENCE [LARGE SCALE GENOMIC DNA]</scope>
    <source>
        <strain evidence="3">CGMCC 1.12286</strain>
    </source>
</reference>
<comment type="caution">
    <text evidence="2">The sequence shown here is derived from an EMBL/GenBank/DDBJ whole genome shotgun (WGS) entry which is preliminary data.</text>
</comment>
<dbReference type="Gene3D" id="2.10.260.10">
    <property type="match status" value="1"/>
</dbReference>
<evidence type="ECO:0000313" key="3">
    <source>
        <dbReference type="Proteomes" id="UP001597079"/>
    </source>
</evidence>
<dbReference type="RefSeq" id="WP_377942717.1">
    <property type="nucleotide sequence ID" value="NZ_JBHUCX010000022.1"/>
</dbReference>
<dbReference type="InterPro" id="IPR037914">
    <property type="entry name" value="SpoVT-AbrB_sf"/>
</dbReference>
<evidence type="ECO:0000259" key="1">
    <source>
        <dbReference type="SMART" id="SM00966"/>
    </source>
</evidence>
<feature type="domain" description="SpoVT-AbrB" evidence="1">
    <location>
        <begin position="7"/>
        <end position="53"/>
    </location>
</feature>
<sequence length="154" mass="18176">MHRLFSATMTSKGQITIPKLLRERLELSEGETVNFYIDDEGKVIMSRAVNSLTQIGVRVFYCDNTGKYFECFTDKSRKEVDKVWLNQQISDSRKNDFKYMLVHENQINYWRKAIGDPLQVRLISDDSVKIFHTYGLLTDQDLVMYHRNRDNIVK</sequence>
<dbReference type="InterPro" id="IPR007159">
    <property type="entry name" value="SpoVT-AbrB_dom"/>
</dbReference>
<dbReference type="SMART" id="SM00966">
    <property type="entry name" value="SpoVT_AbrB"/>
    <property type="match status" value="1"/>
</dbReference>
<gene>
    <name evidence="2" type="ORF">ACFSB2_09045</name>
</gene>
<dbReference type="Proteomes" id="UP001597079">
    <property type="component" value="Unassembled WGS sequence"/>
</dbReference>
<keyword evidence="3" id="KW-1185">Reference proteome</keyword>
<dbReference type="SUPFAM" id="SSF89447">
    <property type="entry name" value="AbrB/MazE/MraZ-like"/>
    <property type="match status" value="1"/>
</dbReference>
<evidence type="ECO:0000313" key="2">
    <source>
        <dbReference type="EMBL" id="MFD1674843.1"/>
    </source>
</evidence>
<dbReference type="GO" id="GO:0003677">
    <property type="term" value="F:DNA binding"/>
    <property type="evidence" value="ECO:0007669"/>
    <property type="project" value="UniProtKB-KW"/>
</dbReference>
<dbReference type="EMBL" id="JBHUCX010000022">
    <property type="protein sequence ID" value="MFD1674843.1"/>
    <property type="molecule type" value="Genomic_DNA"/>
</dbReference>
<proteinExistence type="predicted"/>
<name>A0ABW4JHH8_9BACL</name>